<accession>A0AAV9ILU2</accession>
<keyword evidence="2" id="KW-1185">Reference proteome</keyword>
<evidence type="ECO:0000313" key="2">
    <source>
        <dbReference type="Proteomes" id="UP001300502"/>
    </source>
</evidence>
<evidence type="ECO:0000313" key="1">
    <source>
        <dbReference type="EMBL" id="KAK4528224.1"/>
    </source>
</evidence>
<dbReference type="EMBL" id="JANCYU010000061">
    <property type="protein sequence ID" value="KAK4528224.1"/>
    <property type="molecule type" value="Genomic_DNA"/>
</dbReference>
<dbReference type="Proteomes" id="UP001300502">
    <property type="component" value="Unassembled WGS sequence"/>
</dbReference>
<organism evidence="1 2">
    <name type="scientific">Galdieria yellowstonensis</name>
    <dbReference type="NCBI Taxonomy" id="3028027"/>
    <lineage>
        <taxon>Eukaryota</taxon>
        <taxon>Rhodophyta</taxon>
        <taxon>Bangiophyceae</taxon>
        <taxon>Galdieriales</taxon>
        <taxon>Galdieriaceae</taxon>
        <taxon>Galdieria</taxon>
    </lineage>
</organism>
<gene>
    <name evidence="1" type="ORF">GAYE_SCF53G6159</name>
</gene>
<name>A0AAV9ILU2_9RHOD</name>
<proteinExistence type="predicted"/>
<sequence length="155" mass="17337">MFLCNYGCWVVAGKKSLQKPTVDRKKAYFLVCVEESNRKEKSSSRAGYFDTKVEPFLERGSGSRPIWDLRPVDLKKQAGVENAEVCSQCKGTGKTLCALCEGANYYAKDGSGRVVCPACNDAKYVPCHFCYATGKAIELKDGWWEEGLEQQVRKK</sequence>
<reference evidence="1 2" key="1">
    <citation type="submission" date="2022-07" db="EMBL/GenBank/DDBJ databases">
        <title>Genome-wide signatures of adaptation to extreme environments.</title>
        <authorList>
            <person name="Cho C.H."/>
            <person name="Yoon H.S."/>
        </authorList>
    </citation>
    <scope>NUCLEOTIDE SEQUENCE [LARGE SCALE GENOMIC DNA]</scope>
    <source>
        <strain evidence="1 2">108.79 E11</strain>
    </source>
</reference>
<dbReference type="AlphaFoldDB" id="A0AAV9ILU2"/>
<comment type="caution">
    <text evidence="1">The sequence shown here is derived from an EMBL/GenBank/DDBJ whole genome shotgun (WGS) entry which is preliminary data.</text>
</comment>
<protein>
    <submittedName>
        <fullName evidence="1">Uncharacterized protein</fullName>
    </submittedName>
</protein>